<feature type="compositionally biased region" description="Basic and acidic residues" evidence="1">
    <location>
        <begin position="7"/>
        <end position="20"/>
    </location>
</feature>
<dbReference type="Proteomes" id="UP000198953">
    <property type="component" value="Unassembled WGS sequence"/>
</dbReference>
<dbReference type="AlphaFoldDB" id="A0A1H7XRX6"/>
<accession>A0A1H7XRX6</accession>
<feature type="compositionally biased region" description="Low complexity" evidence="1">
    <location>
        <begin position="73"/>
        <end position="89"/>
    </location>
</feature>
<organism evidence="2 3">
    <name type="scientific">Nonomuraea pusilla</name>
    <dbReference type="NCBI Taxonomy" id="46177"/>
    <lineage>
        <taxon>Bacteria</taxon>
        <taxon>Bacillati</taxon>
        <taxon>Actinomycetota</taxon>
        <taxon>Actinomycetes</taxon>
        <taxon>Streptosporangiales</taxon>
        <taxon>Streptosporangiaceae</taxon>
        <taxon>Nonomuraea</taxon>
    </lineage>
</organism>
<gene>
    <name evidence="2" type="ORF">SAMN05660976_04920</name>
</gene>
<feature type="region of interest" description="Disordered" evidence="1">
    <location>
        <begin position="73"/>
        <end position="110"/>
    </location>
</feature>
<reference evidence="2 3" key="1">
    <citation type="submission" date="2016-10" db="EMBL/GenBank/DDBJ databases">
        <authorList>
            <person name="de Groot N.N."/>
        </authorList>
    </citation>
    <scope>NUCLEOTIDE SEQUENCE [LARGE SCALE GENOMIC DNA]</scope>
    <source>
        <strain evidence="2 3">DSM 43357</strain>
    </source>
</reference>
<keyword evidence="3" id="KW-1185">Reference proteome</keyword>
<evidence type="ECO:0000313" key="2">
    <source>
        <dbReference type="EMBL" id="SEM35887.1"/>
    </source>
</evidence>
<sequence length="287" mass="31791">MCAQGDVRPDKAHRREREDDLGGASGEVAIPQRQHRIRFGRGRLSADPSPAKKRADYRGAVPAVAAPATPALGRSSSAACRSGSAVGRRQPGVTVPMGLASQAGRGTRSRCRRTLLRPSQPWPSGPDDSIWIHRACRCPWHPVSGQASAAGVVRGVAADVRLRAGCVAVRAHRGRSASCWRSAASWRCHRWFQQASDPRHDLVACRRRRRRRRRRRCAASWPPGGCRRHAGRRHAGRRHAGRRHAGRRHAGLRRPPRVARRPWYLAAPVPFPERSSAWHDPLGPSWT</sequence>
<evidence type="ECO:0000256" key="1">
    <source>
        <dbReference type="SAM" id="MobiDB-lite"/>
    </source>
</evidence>
<feature type="compositionally biased region" description="Basic residues" evidence="1">
    <location>
        <begin position="226"/>
        <end position="253"/>
    </location>
</feature>
<proteinExistence type="predicted"/>
<evidence type="ECO:0000313" key="3">
    <source>
        <dbReference type="Proteomes" id="UP000198953"/>
    </source>
</evidence>
<feature type="region of interest" description="Disordered" evidence="1">
    <location>
        <begin position="219"/>
        <end position="253"/>
    </location>
</feature>
<dbReference type="EMBL" id="FOBF01000012">
    <property type="protein sequence ID" value="SEM35887.1"/>
    <property type="molecule type" value="Genomic_DNA"/>
</dbReference>
<feature type="region of interest" description="Disordered" evidence="1">
    <location>
        <begin position="1"/>
        <end position="34"/>
    </location>
</feature>
<name>A0A1H7XRX6_9ACTN</name>
<protein>
    <submittedName>
        <fullName evidence="2">Uncharacterized protein</fullName>
    </submittedName>
</protein>